<dbReference type="EMBL" id="MN740232">
    <property type="protein sequence ID" value="QHT94892.1"/>
    <property type="molecule type" value="Genomic_DNA"/>
</dbReference>
<keyword evidence="3" id="KW-0963">Cytoplasm</keyword>
<name>A0A6C0IPH1_9ZZZZ</name>
<evidence type="ECO:0000256" key="8">
    <source>
        <dbReference type="ARBA" id="ARBA00037868"/>
    </source>
</evidence>
<evidence type="ECO:0000256" key="5">
    <source>
        <dbReference type="ARBA" id="ARBA00023136"/>
    </source>
</evidence>
<accession>A0A6C0IPH1</accession>
<evidence type="ECO:0000313" key="9">
    <source>
        <dbReference type="EMBL" id="QHT94892.1"/>
    </source>
</evidence>
<evidence type="ECO:0000256" key="6">
    <source>
        <dbReference type="ARBA" id="ARBA00023288"/>
    </source>
</evidence>
<dbReference type="Pfam" id="PF02991">
    <property type="entry name" value="ATG8"/>
    <property type="match status" value="1"/>
</dbReference>
<reference evidence="9" key="1">
    <citation type="journal article" date="2020" name="Nature">
        <title>Giant virus diversity and host interactions through global metagenomics.</title>
        <authorList>
            <person name="Schulz F."/>
            <person name="Roux S."/>
            <person name="Paez-Espino D."/>
            <person name="Jungbluth S."/>
            <person name="Walsh D.A."/>
            <person name="Denef V.J."/>
            <person name="McMahon K.D."/>
            <person name="Konstantinidis K.T."/>
            <person name="Eloe-Fadrosh E.A."/>
            <person name="Kyrpides N.C."/>
            <person name="Woyke T."/>
        </authorList>
    </citation>
    <scope>NUCLEOTIDE SEQUENCE</scope>
    <source>
        <strain evidence="9">GVMAG-M-3300024261-37</strain>
    </source>
</reference>
<dbReference type="InterPro" id="IPR029071">
    <property type="entry name" value="Ubiquitin-like_domsf"/>
</dbReference>
<keyword evidence="7" id="KW-0968">Cytoplasmic vesicle</keyword>
<proteinExistence type="inferred from homology"/>
<dbReference type="SUPFAM" id="SSF54236">
    <property type="entry name" value="Ubiquitin-like"/>
    <property type="match status" value="1"/>
</dbReference>
<comment type="similarity">
    <text evidence="2">Belongs to the ATG8 family.</text>
</comment>
<evidence type="ECO:0000256" key="2">
    <source>
        <dbReference type="ARBA" id="ARBA00007293"/>
    </source>
</evidence>
<keyword evidence="4" id="KW-0072">Autophagy</keyword>
<dbReference type="FunFam" id="3.10.20.90:FF:000149">
    <property type="entry name" value="microtubule-associated proteins 1A/1B light chain 3C"/>
    <property type="match status" value="1"/>
</dbReference>
<evidence type="ECO:0000256" key="3">
    <source>
        <dbReference type="ARBA" id="ARBA00022490"/>
    </source>
</evidence>
<keyword evidence="6" id="KW-0449">Lipoprotein</keyword>
<dbReference type="AlphaFoldDB" id="A0A6C0IPH1"/>
<protein>
    <recommendedName>
        <fullName evidence="10">Autophagy-related protein</fullName>
    </recommendedName>
</protein>
<evidence type="ECO:0000256" key="4">
    <source>
        <dbReference type="ARBA" id="ARBA00023006"/>
    </source>
</evidence>
<dbReference type="GO" id="GO:0005776">
    <property type="term" value="C:autophagosome"/>
    <property type="evidence" value="ECO:0007669"/>
    <property type="project" value="UniProtKB-SubCell"/>
</dbReference>
<sequence length="114" mass="13285">MKTFKDKISFAKRKSEAIKILEKYPDRVPVICERFNNNIKDLDKRKYLVPNDLTMAGFMFVIRRRLSLPPNQSIFLFCNQAMVPSSSLMGQVYQERKDEDGFLYIVYGGESTFG</sequence>
<dbReference type="GO" id="GO:0012505">
    <property type="term" value="C:endomembrane system"/>
    <property type="evidence" value="ECO:0007669"/>
    <property type="project" value="UniProtKB-SubCell"/>
</dbReference>
<dbReference type="InterPro" id="IPR004241">
    <property type="entry name" value="Atg8-like"/>
</dbReference>
<evidence type="ECO:0000256" key="1">
    <source>
        <dbReference type="ARBA" id="ARBA00004419"/>
    </source>
</evidence>
<dbReference type="GO" id="GO:0031410">
    <property type="term" value="C:cytoplasmic vesicle"/>
    <property type="evidence" value="ECO:0007669"/>
    <property type="project" value="UniProtKB-KW"/>
</dbReference>
<dbReference type="GO" id="GO:0016236">
    <property type="term" value="P:macroautophagy"/>
    <property type="evidence" value="ECO:0007669"/>
    <property type="project" value="UniProtKB-ARBA"/>
</dbReference>
<dbReference type="Gene3D" id="3.10.20.90">
    <property type="entry name" value="Phosphatidylinositol 3-kinase Catalytic Subunit, Chain A, domain 1"/>
    <property type="match status" value="1"/>
</dbReference>
<dbReference type="GO" id="GO:0006950">
    <property type="term" value="P:response to stress"/>
    <property type="evidence" value="ECO:0007669"/>
    <property type="project" value="UniProtKB-ARBA"/>
</dbReference>
<evidence type="ECO:0008006" key="10">
    <source>
        <dbReference type="Google" id="ProtNLM"/>
    </source>
</evidence>
<dbReference type="PANTHER" id="PTHR10969">
    <property type="entry name" value="MICROTUBULE-ASSOCIATED PROTEINS 1A/1B LIGHT CHAIN 3-RELATED"/>
    <property type="match status" value="1"/>
</dbReference>
<keyword evidence="5" id="KW-0472">Membrane</keyword>
<organism evidence="9">
    <name type="scientific">viral metagenome</name>
    <dbReference type="NCBI Taxonomy" id="1070528"/>
    <lineage>
        <taxon>unclassified sequences</taxon>
        <taxon>metagenomes</taxon>
        <taxon>organismal metagenomes</taxon>
    </lineage>
</organism>
<evidence type="ECO:0000256" key="7">
    <source>
        <dbReference type="ARBA" id="ARBA00023329"/>
    </source>
</evidence>
<comment type="subcellular location">
    <subcellularLocation>
        <location evidence="1">Cytoplasmic vesicle</location>
        <location evidence="1">Autophagosome</location>
    </subcellularLocation>
    <subcellularLocation>
        <location evidence="8">Endomembrane system</location>
        <topology evidence="8">Lipid-anchor</topology>
    </subcellularLocation>
</comment>